<dbReference type="InParanoid" id="A0A165EV86"/>
<dbReference type="GO" id="GO:0000724">
    <property type="term" value="P:double-strand break repair via homologous recombination"/>
    <property type="evidence" value="ECO:0007669"/>
    <property type="project" value="TreeGrafter"/>
</dbReference>
<evidence type="ECO:0000313" key="2">
    <source>
        <dbReference type="EMBL" id="KZT07832.1"/>
    </source>
</evidence>
<dbReference type="GeneID" id="63820328"/>
<dbReference type="RefSeq" id="XP_040765572.1">
    <property type="nucleotide sequence ID" value="XM_040903297.1"/>
</dbReference>
<dbReference type="PANTHER" id="PTHR45916:SF1">
    <property type="entry name" value="STRUCTURAL MAINTENANCE OF CHROMOSOMES PROTEIN 5"/>
    <property type="match status" value="1"/>
</dbReference>
<dbReference type="GO" id="GO:0003697">
    <property type="term" value="F:single-stranded DNA binding"/>
    <property type="evidence" value="ECO:0007669"/>
    <property type="project" value="TreeGrafter"/>
</dbReference>
<protein>
    <submittedName>
        <fullName evidence="2">Uncharacterized protein</fullName>
    </submittedName>
</protein>
<proteinExistence type="predicted"/>
<sequence length="86" mass="10024">LKQLEDASHRKFEALEKWDSDCADVIVWLRNNHHKFKIEVFEPPMLCLTVPNSKFVHAVEVCFPSSALKTFIAQCEEDYSLLNQML</sequence>
<reference evidence="2 3" key="1">
    <citation type="journal article" date="2016" name="Mol. Biol. Evol.">
        <title>Comparative Genomics of Early-Diverging Mushroom-Forming Fungi Provides Insights into the Origins of Lignocellulose Decay Capabilities.</title>
        <authorList>
            <person name="Nagy L.G."/>
            <person name="Riley R."/>
            <person name="Tritt A."/>
            <person name="Adam C."/>
            <person name="Daum C."/>
            <person name="Floudas D."/>
            <person name="Sun H."/>
            <person name="Yadav J.S."/>
            <person name="Pangilinan J."/>
            <person name="Larsson K.H."/>
            <person name="Matsuura K."/>
            <person name="Barry K."/>
            <person name="Labutti K."/>
            <person name="Kuo R."/>
            <person name="Ohm R.A."/>
            <person name="Bhattacharya S.S."/>
            <person name="Shirouzu T."/>
            <person name="Yoshinaga Y."/>
            <person name="Martin F.M."/>
            <person name="Grigoriev I.V."/>
            <person name="Hibbett D.S."/>
        </authorList>
    </citation>
    <scope>NUCLEOTIDE SEQUENCE [LARGE SCALE GENOMIC DNA]</scope>
    <source>
        <strain evidence="2 3">93-53</strain>
    </source>
</reference>
<feature type="non-terminal residue" evidence="2">
    <location>
        <position position="86"/>
    </location>
</feature>
<accession>A0A165EV86</accession>
<dbReference type="PANTHER" id="PTHR45916">
    <property type="entry name" value="STRUCTURAL MAINTENANCE OF CHROMOSOMES PROTEIN 5"/>
    <property type="match status" value="1"/>
</dbReference>
<organism evidence="2 3">
    <name type="scientific">Laetiporus sulphureus 93-53</name>
    <dbReference type="NCBI Taxonomy" id="1314785"/>
    <lineage>
        <taxon>Eukaryota</taxon>
        <taxon>Fungi</taxon>
        <taxon>Dikarya</taxon>
        <taxon>Basidiomycota</taxon>
        <taxon>Agaricomycotina</taxon>
        <taxon>Agaricomycetes</taxon>
        <taxon>Polyporales</taxon>
        <taxon>Laetiporus</taxon>
    </lineage>
</organism>
<evidence type="ECO:0000313" key="3">
    <source>
        <dbReference type="Proteomes" id="UP000076871"/>
    </source>
</evidence>
<dbReference type="Proteomes" id="UP000076871">
    <property type="component" value="Unassembled WGS sequence"/>
</dbReference>
<dbReference type="STRING" id="1314785.A0A165EV86"/>
<dbReference type="GO" id="GO:0005634">
    <property type="term" value="C:nucleus"/>
    <property type="evidence" value="ECO:0007669"/>
    <property type="project" value="TreeGrafter"/>
</dbReference>
<dbReference type="GO" id="GO:0030915">
    <property type="term" value="C:Smc5-Smc6 complex"/>
    <property type="evidence" value="ECO:0007669"/>
    <property type="project" value="TreeGrafter"/>
</dbReference>
<keyword evidence="3" id="KW-1185">Reference proteome</keyword>
<feature type="non-terminal residue" evidence="2">
    <location>
        <position position="1"/>
    </location>
</feature>
<gene>
    <name evidence="2" type="ORF">LAESUDRAFT_622835</name>
</gene>
<keyword evidence="1" id="KW-0175">Coiled coil</keyword>
<evidence type="ECO:0000256" key="1">
    <source>
        <dbReference type="ARBA" id="ARBA00023054"/>
    </source>
</evidence>
<dbReference type="AlphaFoldDB" id="A0A165EV86"/>
<dbReference type="OrthoDB" id="10254973at2759"/>
<name>A0A165EV86_9APHY</name>
<dbReference type="EMBL" id="KV427617">
    <property type="protein sequence ID" value="KZT07832.1"/>
    <property type="molecule type" value="Genomic_DNA"/>
</dbReference>